<keyword evidence="5" id="KW-0130">Cell adhesion</keyword>
<keyword evidence="6" id="KW-1015">Disulfide bond</keyword>
<keyword evidence="2" id="KW-0472">Membrane</keyword>
<comment type="caution">
    <text evidence="10">The sequence shown here is derived from an EMBL/GenBank/DDBJ whole genome shotgun (WGS) entry which is preliminary data.</text>
</comment>
<dbReference type="GO" id="GO:0005886">
    <property type="term" value="C:plasma membrane"/>
    <property type="evidence" value="ECO:0007669"/>
    <property type="project" value="UniProtKB-SubCell"/>
</dbReference>
<proteinExistence type="inferred from homology"/>
<evidence type="ECO:0000256" key="4">
    <source>
        <dbReference type="ARBA" id="ARBA00022737"/>
    </source>
</evidence>
<dbReference type="InterPro" id="IPR007110">
    <property type="entry name" value="Ig-like_dom"/>
</dbReference>
<evidence type="ECO:0000256" key="2">
    <source>
        <dbReference type="ARBA" id="ARBA00022622"/>
    </source>
</evidence>
<dbReference type="GO" id="GO:0007155">
    <property type="term" value="P:cell adhesion"/>
    <property type="evidence" value="ECO:0007669"/>
    <property type="project" value="UniProtKB-KW"/>
</dbReference>
<dbReference type="SUPFAM" id="SSF48726">
    <property type="entry name" value="Immunoglobulin"/>
    <property type="match status" value="4"/>
</dbReference>
<evidence type="ECO:0000256" key="6">
    <source>
        <dbReference type="ARBA" id="ARBA00023157"/>
    </source>
</evidence>
<dbReference type="SMART" id="SM00409">
    <property type="entry name" value="IG"/>
    <property type="match status" value="3"/>
</dbReference>
<dbReference type="PROSITE" id="PS50835">
    <property type="entry name" value="IG_LIKE"/>
    <property type="match status" value="3"/>
</dbReference>
<dbReference type="PANTHER" id="PTHR42757:SF12">
    <property type="entry name" value="IGLON FAMILY MEMBER 5"/>
    <property type="match status" value="1"/>
</dbReference>
<dbReference type="PANTHER" id="PTHR42757">
    <property type="entry name" value="IGLON FAMILY OF IMMUNOGLOBULIN SUPERFAMILY-RELATED"/>
    <property type="match status" value="1"/>
</dbReference>
<comment type="similarity">
    <text evidence="8">Belongs to the immunoglobulin superfamily. IgLON family.</text>
</comment>
<dbReference type="Pfam" id="PF13927">
    <property type="entry name" value="Ig_3"/>
    <property type="match status" value="2"/>
</dbReference>
<keyword evidence="2" id="KW-0449">Lipoprotein</keyword>
<protein>
    <submittedName>
        <fullName evidence="10">IgLON family member 5</fullName>
    </submittedName>
</protein>
<evidence type="ECO:0000313" key="10">
    <source>
        <dbReference type="EMBL" id="MBZ3889342.1"/>
    </source>
</evidence>
<reference evidence="10" key="1">
    <citation type="submission" date="2020-03" db="EMBL/GenBank/DDBJ databases">
        <title>Studies in the Genomics of Life Span.</title>
        <authorList>
            <person name="Glass D."/>
        </authorList>
    </citation>
    <scope>NUCLEOTIDE SEQUENCE</scope>
    <source>
        <strain evidence="10">SUZIE</strain>
        <tissue evidence="10">Muscle</tissue>
    </source>
</reference>
<sequence length="577" mass="62429">MASNTAVSSATTSSSSGLHFALEPEDHSILLGRHLNIPLESLAKSILATLQAVSPARLLDSSCSLEKTLQCSCSFHGIPTPSVQWWMGGTPVGVSGVDGGLQVTSTTLGPWANSTISLRGGPETVRRLRCEGRNPYGIHTSSFFLIPDAHSRTNTATAPSPKRLLQTPRHSLIQTGHLVPTRDQFVVEVLMEPDVAVPGTQRGKGPVVRTHGEVAANLQLSVPGRCAHHLDSWASPVQRPAGFPGLLSQSLEFSSPADNYTVCEGDNATLSCFIDEHVTRVAWLNRSNILYAGNDRWTSDPRVRLLINTPEEFSILITQVGLGDEGLYTCSFQTRHQPYTTQVYLIVHVPARIVNISSPVTVNEGGNVNLLCLAVGRPEPTVTWRQLRDGFTSEGEILEISDIQRGQAGEYECVTHNGVNSAPDSRRVLVTVNCEPPPLLQALGTKVELADPTPSPDPPTITDVTSARTALGRAALLRCEAMAVPPADFQWYKDDRLLSSGTAEGLKVQTERTRSMLLFANVSARHYGNYTCRAANRLGASSASMRLLRPGSLENSAPRPPGPLTLLSALGWLWWRL</sequence>
<feature type="domain" description="Ig-like" evidence="9">
    <location>
        <begin position="459"/>
        <end position="548"/>
    </location>
</feature>
<evidence type="ECO:0000256" key="8">
    <source>
        <dbReference type="ARBA" id="ARBA00037995"/>
    </source>
</evidence>
<keyword evidence="7" id="KW-0393">Immunoglobulin domain</keyword>
<dbReference type="Gene3D" id="2.60.40.10">
    <property type="entry name" value="Immunoglobulins"/>
    <property type="match status" value="3"/>
</dbReference>
<evidence type="ECO:0000256" key="3">
    <source>
        <dbReference type="ARBA" id="ARBA00022729"/>
    </source>
</evidence>
<organism evidence="10 11">
    <name type="scientific">Sciurus carolinensis</name>
    <name type="common">Eastern gray squirrel</name>
    <dbReference type="NCBI Taxonomy" id="30640"/>
    <lineage>
        <taxon>Eukaryota</taxon>
        <taxon>Metazoa</taxon>
        <taxon>Chordata</taxon>
        <taxon>Craniata</taxon>
        <taxon>Vertebrata</taxon>
        <taxon>Euteleostomi</taxon>
        <taxon>Mammalia</taxon>
        <taxon>Eutheria</taxon>
        <taxon>Euarchontoglires</taxon>
        <taxon>Glires</taxon>
        <taxon>Rodentia</taxon>
        <taxon>Sciuromorpha</taxon>
        <taxon>Sciuridae</taxon>
        <taxon>Sciurinae</taxon>
        <taxon>Sciurini</taxon>
        <taxon>Sciurus</taxon>
    </lineage>
</organism>
<keyword evidence="4" id="KW-0677">Repeat</keyword>
<evidence type="ECO:0000256" key="7">
    <source>
        <dbReference type="ARBA" id="ARBA00023319"/>
    </source>
</evidence>
<gene>
    <name evidence="10" type="ORF">SUZIE_202480</name>
</gene>
<feature type="domain" description="Ig-like" evidence="9">
    <location>
        <begin position="244"/>
        <end position="340"/>
    </location>
</feature>
<dbReference type="Pfam" id="PF00047">
    <property type="entry name" value="ig"/>
    <property type="match status" value="1"/>
</dbReference>
<keyword evidence="2" id="KW-0325">Glycoprotein</keyword>
<keyword evidence="11" id="KW-1185">Reference proteome</keyword>
<dbReference type="InterPro" id="IPR013783">
    <property type="entry name" value="Ig-like_fold"/>
</dbReference>
<dbReference type="InterPro" id="IPR050876">
    <property type="entry name" value="IgLON_domain"/>
</dbReference>
<dbReference type="InterPro" id="IPR003598">
    <property type="entry name" value="Ig_sub2"/>
</dbReference>
<dbReference type="AlphaFoldDB" id="A0AA41NFA5"/>
<evidence type="ECO:0000256" key="5">
    <source>
        <dbReference type="ARBA" id="ARBA00022889"/>
    </source>
</evidence>
<dbReference type="GO" id="GO:0098552">
    <property type="term" value="C:side of membrane"/>
    <property type="evidence" value="ECO:0007669"/>
    <property type="project" value="UniProtKB-KW"/>
</dbReference>
<dbReference type="SMART" id="SM00408">
    <property type="entry name" value="IGc2"/>
    <property type="match status" value="3"/>
</dbReference>
<evidence type="ECO:0000313" key="11">
    <source>
        <dbReference type="Proteomes" id="UP001166674"/>
    </source>
</evidence>
<dbReference type="InterPro" id="IPR036179">
    <property type="entry name" value="Ig-like_dom_sf"/>
</dbReference>
<dbReference type="Proteomes" id="UP001166674">
    <property type="component" value="Unassembled WGS sequence"/>
</dbReference>
<dbReference type="InterPro" id="IPR003599">
    <property type="entry name" value="Ig_sub"/>
</dbReference>
<feature type="domain" description="Ig-like" evidence="9">
    <location>
        <begin position="350"/>
        <end position="431"/>
    </location>
</feature>
<evidence type="ECO:0000256" key="1">
    <source>
        <dbReference type="ARBA" id="ARBA00004609"/>
    </source>
</evidence>
<dbReference type="InterPro" id="IPR013151">
    <property type="entry name" value="Immunoglobulin_dom"/>
</dbReference>
<accession>A0AA41NFA5</accession>
<keyword evidence="3" id="KW-0732">Signal</keyword>
<name>A0AA41NFA5_SCICA</name>
<dbReference type="EMBL" id="JAATJV010430518">
    <property type="protein sequence ID" value="MBZ3889342.1"/>
    <property type="molecule type" value="Genomic_DNA"/>
</dbReference>
<dbReference type="FunFam" id="2.60.40.10:FF:000013">
    <property type="entry name" value="cell adhesion molecule 1 isoform X1"/>
    <property type="match status" value="1"/>
</dbReference>
<keyword evidence="2" id="KW-0336">GPI-anchor</keyword>
<evidence type="ECO:0000259" key="9">
    <source>
        <dbReference type="PROSITE" id="PS50835"/>
    </source>
</evidence>
<comment type="subcellular location">
    <subcellularLocation>
        <location evidence="1">Cell membrane</location>
        <topology evidence="1">Lipid-anchor</topology>
        <topology evidence="1">GPI-anchor</topology>
    </subcellularLocation>
</comment>